<reference evidence="1 2" key="2">
    <citation type="journal article" date="2022" name="Mol. Ecol. Resour.">
        <title>The genomes of chicory, endive, great burdock and yacon provide insights into Asteraceae paleo-polyploidization history and plant inulin production.</title>
        <authorList>
            <person name="Fan W."/>
            <person name="Wang S."/>
            <person name="Wang H."/>
            <person name="Wang A."/>
            <person name="Jiang F."/>
            <person name="Liu H."/>
            <person name="Zhao H."/>
            <person name="Xu D."/>
            <person name="Zhang Y."/>
        </authorList>
    </citation>
    <scope>NUCLEOTIDE SEQUENCE [LARGE SCALE GENOMIC DNA]</scope>
    <source>
        <strain evidence="2">cv. Niubang</strain>
    </source>
</reference>
<dbReference type="Proteomes" id="UP001055879">
    <property type="component" value="Linkage Group LG03"/>
</dbReference>
<evidence type="ECO:0000313" key="1">
    <source>
        <dbReference type="EMBL" id="KAI3746190.1"/>
    </source>
</evidence>
<evidence type="ECO:0000313" key="2">
    <source>
        <dbReference type="Proteomes" id="UP001055879"/>
    </source>
</evidence>
<accession>A0ACB9DI40</accession>
<reference evidence="2" key="1">
    <citation type="journal article" date="2022" name="Mol. Ecol. Resour.">
        <title>The genomes of chicory, endive, great burdock and yacon provide insights into Asteraceae palaeo-polyploidization history and plant inulin production.</title>
        <authorList>
            <person name="Fan W."/>
            <person name="Wang S."/>
            <person name="Wang H."/>
            <person name="Wang A."/>
            <person name="Jiang F."/>
            <person name="Liu H."/>
            <person name="Zhao H."/>
            <person name="Xu D."/>
            <person name="Zhang Y."/>
        </authorList>
    </citation>
    <scope>NUCLEOTIDE SEQUENCE [LARGE SCALE GENOMIC DNA]</scope>
    <source>
        <strain evidence="2">cv. Niubang</strain>
    </source>
</reference>
<sequence length="213" mass="24781">MRFHFTSVSSLHSQTDFQHKNYEGSYFYSRLLLPLLILLLSLSWYPLTPRLPDFLQKNMSDMGTKRKDLDDKRVNVEEHKNHNERNICVVPTEVDGWLEKVRKLEEKTASISDEVGVEAFLELTCRRNSTISPIDHIILLHKLGRKAFKIIEEINCLIQENDMINWTDCRIPPAKVNSKKASTSTPSSHQNDFPSREQTFMEALEQLQPDHES</sequence>
<organism evidence="1 2">
    <name type="scientific">Arctium lappa</name>
    <name type="common">Greater burdock</name>
    <name type="synonym">Lappa major</name>
    <dbReference type="NCBI Taxonomy" id="4217"/>
    <lineage>
        <taxon>Eukaryota</taxon>
        <taxon>Viridiplantae</taxon>
        <taxon>Streptophyta</taxon>
        <taxon>Embryophyta</taxon>
        <taxon>Tracheophyta</taxon>
        <taxon>Spermatophyta</taxon>
        <taxon>Magnoliopsida</taxon>
        <taxon>eudicotyledons</taxon>
        <taxon>Gunneridae</taxon>
        <taxon>Pentapetalae</taxon>
        <taxon>asterids</taxon>
        <taxon>campanulids</taxon>
        <taxon>Asterales</taxon>
        <taxon>Asteraceae</taxon>
        <taxon>Carduoideae</taxon>
        <taxon>Cardueae</taxon>
        <taxon>Arctiinae</taxon>
        <taxon>Arctium</taxon>
    </lineage>
</organism>
<keyword evidence="2" id="KW-1185">Reference proteome</keyword>
<gene>
    <name evidence="1" type="ORF">L6452_08614</name>
</gene>
<comment type="caution">
    <text evidence="1">The sequence shown here is derived from an EMBL/GenBank/DDBJ whole genome shotgun (WGS) entry which is preliminary data.</text>
</comment>
<proteinExistence type="predicted"/>
<name>A0ACB9DI40_ARCLA</name>
<dbReference type="EMBL" id="CM042049">
    <property type="protein sequence ID" value="KAI3746190.1"/>
    <property type="molecule type" value="Genomic_DNA"/>
</dbReference>
<protein>
    <submittedName>
        <fullName evidence="1">Uncharacterized protein</fullName>
    </submittedName>
</protein>